<comment type="caution">
    <text evidence="2">The sequence shown here is derived from an EMBL/GenBank/DDBJ whole genome shotgun (WGS) entry which is preliminary data.</text>
</comment>
<dbReference type="OrthoDB" id="9808140at2"/>
<evidence type="ECO:0000313" key="3">
    <source>
        <dbReference type="Proteomes" id="UP000287352"/>
    </source>
</evidence>
<dbReference type="PANTHER" id="PTHR43861">
    <property type="entry name" value="TRANS-ACONITATE 2-METHYLTRANSFERASE-RELATED"/>
    <property type="match status" value="1"/>
</dbReference>
<evidence type="ECO:0000259" key="1">
    <source>
        <dbReference type="Pfam" id="PF08242"/>
    </source>
</evidence>
<name>A0A401ZZS3_9CHLR</name>
<dbReference type="Proteomes" id="UP000287352">
    <property type="component" value="Unassembled WGS sequence"/>
</dbReference>
<protein>
    <recommendedName>
        <fullName evidence="1">Methyltransferase type 12 domain-containing protein</fullName>
    </recommendedName>
</protein>
<feature type="domain" description="Methyltransferase type 12" evidence="1">
    <location>
        <begin position="51"/>
        <end position="150"/>
    </location>
</feature>
<accession>A0A401ZZS3</accession>
<dbReference type="EMBL" id="BIFR01000001">
    <property type="protein sequence ID" value="GCE12387.1"/>
    <property type="molecule type" value="Genomic_DNA"/>
</dbReference>
<dbReference type="AlphaFoldDB" id="A0A401ZZS3"/>
<dbReference type="SUPFAM" id="SSF53335">
    <property type="entry name" value="S-adenosyl-L-methionine-dependent methyltransferases"/>
    <property type="match status" value="1"/>
</dbReference>
<dbReference type="Pfam" id="PF08242">
    <property type="entry name" value="Methyltransf_12"/>
    <property type="match status" value="1"/>
</dbReference>
<reference evidence="3" key="1">
    <citation type="submission" date="2018-12" db="EMBL/GenBank/DDBJ databases">
        <title>Tengunoibacter tsumagoiensis gen. nov., sp. nov., Dictyobacter kobayashii sp. nov., D. alpinus sp. nov., and D. joshuensis sp. nov. and description of Dictyobacteraceae fam. nov. within the order Ktedonobacterales isolated from Tengu-no-mugimeshi.</title>
        <authorList>
            <person name="Wang C.M."/>
            <person name="Zheng Y."/>
            <person name="Sakai Y."/>
            <person name="Toyoda A."/>
            <person name="Minakuchi Y."/>
            <person name="Abe K."/>
            <person name="Yokota A."/>
            <person name="Yabe S."/>
        </authorList>
    </citation>
    <scope>NUCLEOTIDE SEQUENCE [LARGE SCALE GENOMIC DNA]</scope>
    <source>
        <strain evidence="3">Uno3</strain>
    </source>
</reference>
<dbReference type="InterPro" id="IPR013217">
    <property type="entry name" value="Methyltransf_12"/>
</dbReference>
<gene>
    <name evidence="2" type="ORF">KTT_22460</name>
</gene>
<sequence>MKSYYVGKGAASYNRSWKTFSERTLAATSSTIDLTQLQELASTREVPLRILDVACGTGLLLQQFAILLPTAELYGLDASQDMLAQSHLLLGNNPRVHLSQVTLTGTTAGSLPYDLASFDLITFTNSLHYMDNPVTVLRALAALLTAQGQLVLEDYARRIFPFPWRLFEWFIKQVDPQHVQAYTLAEAQKLCQEAGLKIITTKTMTINLLWRGWVISAHA</sequence>
<dbReference type="InterPro" id="IPR029063">
    <property type="entry name" value="SAM-dependent_MTases_sf"/>
</dbReference>
<proteinExistence type="predicted"/>
<evidence type="ECO:0000313" key="2">
    <source>
        <dbReference type="EMBL" id="GCE12387.1"/>
    </source>
</evidence>
<dbReference type="Gene3D" id="3.40.50.150">
    <property type="entry name" value="Vaccinia Virus protein VP39"/>
    <property type="match status" value="1"/>
</dbReference>
<organism evidence="2 3">
    <name type="scientific">Tengunoibacter tsumagoiensis</name>
    <dbReference type="NCBI Taxonomy" id="2014871"/>
    <lineage>
        <taxon>Bacteria</taxon>
        <taxon>Bacillati</taxon>
        <taxon>Chloroflexota</taxon>
        <taxon>Ktedonobacteria</taxon>
        <taxon>Ktedonobacterales</taxon>
        <taxon>Dictyobacteraceae</taxon>
        <taxon>Tengunoibacter</taxon>
    </lineage>
</organism>
<dbReference type="CDD" id="cd02440">
    <property type="entry name" value="AdoMet_MTases"/>
    <property type="match status" value="1"/>
</dbReference>
<keyword evidence="3" id="KW-1185">Reference proteome</keyword>
<dbReference type="RefSeq" id="WP_126580017.1">
    <property type="nucleotide sequence ID" value="NZ_BIFR01000001.1"/>
</dbReference>